<evidence type="ECO:0000313" key="3">
    <source>
        <dbReference type="EnsemblFungi" id="EJT79787"/>
    </source>
</evidence>
<reference evidence="4" key="1">
    <citation type="submission" date="2010-07" db="EMBL/GenBank/DDBJ databases">
        <title>The genome sequence of Gaeumannomyces graminis var. tritici strain R3-111a-1.</title>
        <authorList>
            <consortium name="The Broad Institute Genome Sequencing Platform"/>
            <person name="Ma L.-J."/>
            <person name="Dead R."/>
            <person name="Young S."/>
            <person name="Zeng Q."/>
            <person name="Koehrsen M."/>
            <person name="Alvarado L."/>
            <person name="Berlin A."/>
            <person name="Chapman S.B."/>
            <person name="Chen Z."/>
            <person name="Freedman E."/>
            <person name="Gellesch M."/>
            <person name="Goldberg J."/>
            <person name="Griggs A."/>
            <person name="Gujja S."/>
            <person name="Heilman E.R."/>
            <person name="Heiman D."/>
            <person name="Hepburn T."/>
            <person name="Howarth C."/>
            <person name="Jen D."/>
            <person name="Larson L."/>
            <person name="Mehta T."/>
            <person name="Neiman D."/>
            <person name="Pearson M."/>
            <person name="Roberts A."/>
            <person name="Saif S."/>
            <person name="Shea T."/>
            <person name="Shenoy N."/>
            <person name="Sisk P."/>
            <person name="Stolte C."/>
            <person name="Sykes S."/>
            <person name="Walk T."/>
            <person name="White J."/>
            <person name="Yandava C."/>
            <person name="Haas B."/>
            <person name="Nusbaum C."/>
            <person name="Birren B."/>
        </authorList>
    </citation>
    <scope>NUCLEOTIDE SEQUENCE [LARGE SCALE GENOMIC DNA]</scope>
    <source>
        <strain evidence="4">R3-111a-1</strain>
    </source>
</reference>
<reference evidence="3" key="4">
    <citation type="journal article" date="2015" name="G3 (Bethesda)">
        <title>Genome sequences of three phytopathogenic species of the Magnaporthaceae family of fungi.</title>
        <authorList>
            <person name="Okagaki L.H."/>
            <person name="Nunes C.C."/>
            <person name="Sailsbery J."/>
            <person name="Clay B."/>
            <person name="Brown D."/>
            <person name="John T."/>
            <person name="Oh Y."/>
            <person name="Young N."/>
            <person name="Fitzgerald M."/>
            <person name="Haas B.J."/>
            <person name="Zeng Q."/>
            <person name="Young S."/>
            <person name="Adiconis X."/>
            <person name="Fan L."/>
            <person name="Levin J.Z."/>
            <person name="Mitchell T.K."/>
            <person name="Okubara P.A."/>
            <person name="Farman M.L."/>
            <person name="Kohn L.M."/>
            <person name="Birren B."/>
            <person name="Ma L.-J."/>
            <person name="Dean R.A."/>
        </authorList>
    </citation>
    <scope>NUCLEOTIDE SEQUENCE</scope>
    <source>
        <strain evidence="3">R3-111a-1</strain>
    </source>
</reference>
<accession>J3NUB6</accession>
<keyword evidence="4" id="KW-1185">Reference proteome</keyword>
<proteinExistence type="predicted"/>
<name>J3NUB6_GAET3</name>
<dbReference type="Proteomes" id="UP000006039">
    <property type="component" value="Unassembled WGS sequence"/>
</dbReference>
<dbReference type="GeneID" id="20345328"/>
<dbReference type="RefSeq" id="XP_009220932.1">
    <property type="nucleotide sequence ID" value="XM_009222668.1"/>
</dbReference>
<evidence type="ECO:0000256" key="1">
    <source>
        <dbReference type="SAM" id="MobiDB-lite"/>
    </source>
</evidence>
<protein>
    <submittedName>
        <fullName evidence="2 3">Uncharacterized protein</fullName>
    </submittedName>
</protein>
<dbReference type="AlphaFoldDB" id="J3NUB6"/>
<evidence type="ECO:0000313" key="4">
    <source>
        <dbReference type="Proteomes" id="UP000006039"/>
    </source>
</evidence>
<reference evidence="2" key="3">
    <citation type="submission" date="2010-09" db="EMBL/GenBank/DDBJ databases">
        <title>Annotation of Gaeumannomyces graminis var. tritici R3-111a-1.</title>
        <authorList>
            <consortium name="The Broad Institute Genome Sequencing Platform"/>
            <person name="Ma L.-J."/>
            <person name="Dead R."/>
            <person name="Young S.K."/>
            <person name="Zeng Q."/>
            <person name="Gargeya S."/>
            <person name="Fitzgerald M."/>
            <person name="Haas B."/>
            <person name="Abouelleil A."/>
            <person name="Alvarado L."/>
            <person name="Arachchi H.M."/>
            <person name="Berlin A."/>
            <person name="Brown A."/>
            <person name="Chapman S.B."/>
            <person name="Chen Z."/>
            <person name="Dunbar C."/>
            <person name="Freedman E."/>
            <person name="Gearin G."/>
            <person name="Gellesch M."/>
            <person name="Goldberg J."/>
            <person name="Griggs A."/>
            <person name="Gujja S."/>
            <person name="Heiman D."/>
            <person name="Howarth C."/>
            <person name="Larson L."/>
            <person name="Lui A."/>
            <person name="MacDonald P.J.P."/>
            <person name="Mehta T."/>
            <person name="Montmayeur A."/>
            <person name="Murphy C."/>
            <person name="Neiman D."/>
            <person name="Pearson M."/>
            <person name="Priest M."/>
            <person name="Roberts A."/>
            <person name="Saif S."/>
            <person name="Shea T."/>
            <person name="Shenoy N."/>
            <person name="Sisk P."/>
            <person name="Stolte C."/>
            <person name="Sykes S."/>
            <person name="Yandava C."/>
            <person name="Wortman J."/>
            <person name="Nusbaum C."/>
            <person name="Birren B."/>
        </authorList>
    </citation>
    <scope>NUCLEOTIDE SEQUENCE</scope>
    <source>
        <strain evidence="2">R3-111a-1</strain>
    </source>
</reference>
<evidence type="ECO:0000313" key="2">
    <source>
        <dbReference type="EMBL" id="EJT79787.1"/>
    </source>
</evidence>
<organism evidence="2">
    <name type="scientific">Gaeumannomyces tritici (strain R3-111a-1)</name>
    <name type="common">Wheat and barley take-all root rot fungus</name>
    <name type="synonym">Gaeumannomyces graminis var. tritici</name>
    <dbReference type="NCBI Taxonomy" id="644352"/>
    <lineage>
        <taxon>Eukaryota</taxon>
        <taxon>Fungi</taxon>
        <taxon>Dikarya</taxon>
        <taxon>Ascomycota</taxon>
        <taxon>Pezizomycotina</taxon>
        <taxon>Sordariomycetes</taxon>
        <taxon>Sordariomycetidae</taxon>
        <taxon>Magnaporthales</taxon>
        <taxon>Magnaporthaceae</taxon>
        <taxon>Gaeumannomyces</taxon>
    </lineage>
</organism>
<dbReference type="EnsemblFungi" id="EJT79787">
    <property type="protein sequence ID" value="EJT79787"/>
    <property type="gene ID" value="GGTG_04870"/>
</dbReference>
<dbReference type="HOGENOM" id="CLU_2372924_0_0_1"/>
<reference evidence="2" key="2">
    <citation type="submission" date="2010-07" db="EMBL/GenBank/DDBJ databases">
        <authorList>
            <consortium name="The Broad Institute Genome Sequencing Platform"/>
            <consortium name="Broad Institute Genome Sequencing Center for Infectious Disease"/>
            <person name="Ma L.-J."/>
            <person name="Dead R."/>
            <person name="Young S."/>
            <person name="Zeng Q."/>
            <person name="Koehrsen M."/>
            <person name="Alvarado L."/>
            <person name="Berlin A."/>
            <person name="Chapman S.B."/>
            <person name="Chen Z."/>
            <person name="Freedman E."/>
            <person name="Gellesch M."/>
            <person name="Goldberg J."/>
            <person name="Griggs A."/>
            <person name="Gujja S."/>
            <person name="Heilman E.R."/>
            <person name="Heiman D."/>
            <person name="Hepburn T."/>
            <person name="Howarth C."/>
            <person name="Jen D."/>
            <person name="Larson L."/>
            <person name="Mehta T."/>
            <person name="Neiman D."/>
            <person name="Pearson M."/>
            <person name="Roberts A."/>
            <person name="Saif S."/>
            <person name="Shea T."/>
            <person name="Shenoy N."/>
            <person name="Sisk P."/>
            <person name="Stolte C."/>
            <person name="Sykes S."/>
            <person name="Walk T."/>
            <person name="White J."/>
            <person name="Yandava C."/>
            <person name="Haas B."/>
            <person name="Nusbaum C."/>
            <person name="Birren B."/>
        </authorList>
    </citation>
    <scope>NUCLEOTIDE SEQUENCE</scope>
    <source>
        <strain evidence="2">R3-111a-1</strain>
    </source>
</reference>
<dbReference type="VEuPathDB" id="FungiDB:GGTG_04870"/>
<feature type="region of interest" description="Disordered" evidence="1">
    <location>
        <begin position="62"/>
        <end position="95"/>
    </location>
</feature>
<reference evidence="3" key="5">
    <citation type="submission" date="2018-04" db="UniProtKB">
        <authorList>
            <consortium name="EnsemblFungi"/>
        </authorList>
    </citation>
    <scope>IDENTIFICATION</scope>
    <source>
        <strain evidence="3">R3-111a-1</strain>
    </source>
</reference>
<gene>
    <name evidence="3" type="primary">20345328</name>
    <name evidence="2" type="ORF">GGTG_04870</name>
</gene>
<sequence>MTASVVSARRTHRTTYDKVPFSGAWANSNRQSIRPLHSSPYPALRNCSRDRGYATISALRGSEPRPCPVSNPVLSPMHMRPPSMRPHPRMSPANQ</sequence>
<dbReference type="EMBL" id="GL385396">
    <property type="protein sequence ID" value="EJT79787.1"/>
    <property type="molecule type" value="Genomic_DNA"/>
</dbReference>